<dbReference type="AlphaFoldDB" id="A0A1N6JDX5"/>
<feature type="transmembrane region" description="Helical" evidence="6">
    <location>
        <begin position="756"/>
        <end position="776"/>
    </location>
</feature>
<dbReference type="Pfam" id="PF03176">
    <property type="entry name" value="MMPL"/>
    <property type="match status" value="2"/>
</dbReference>
<evidence type="ECO:0000256" key="5">
    <source>
        <dbReference type="ARBA" id="ARBA00023136"/>
    </source>
</evidence>
<feature type="transmembrane region" description="Helical" evidence="6">
    <location>
        <begin position="782"/>
        <end position="803"/>
    </location>
</feature>
<dbReference type="InterPro" id="IPR050545">
    <property type="entry name" value="Mycobact_MmpL"/>
</dbReference>
<keyword evidence="2" id="KW-1003">Cell membrane</keyword>
<dbReference type="PANTHER" id="PTHR33406">
    <property type="entry name" value="MEMBRANE PROTEIN MJ1562-RELATED"/>
    <property type="match status" value="1"/>
</dbReference>
<evidence type="ECO:0000256" key="1">
    <source>
        <dbReference type="ARBA" id="ARBA00004651"/>
    </source>
</evidence>
<dbReference type="EMBL" id="FSRO01000001">
    <property type="protein sequence ID" value="SIO42326.1"/>
    <property type="molecule type" value="Genomic_DNA"/>
</dbReference>
<dbReference type="PANTHER" id="PTHR33406:SF13">
    <property type="entry name" value="MEMBRANE PROTEIN YDFJ"/>
    <property type="match status" value="1"/>
</dbReference>
<evidence type="ECO:0000256" key="4">
    <source>
        <dbReference type="ARBA" id="ARBA00022989"/>
    </source>
</evidence>
<evidence type="ECO:0000313" key="8">
    <source>
        <dbReference type="EMBL" id="SIO42326.1"/>
    </source>
</evidence>
<dbReference type="InterPro" id="IPR000731">
    <property type="entry name" value="SSD"/>
</dbReference>
<sequence length="884" mass="97130">MEVSHSRSYHIFARWTAFSYRHAAWVILIALFVAALSILYTSRNLGIHTDTTDMLSEDLPFRANHERYKAAFPQYKDTILLALNSPTPEQAHATAKRLTEHLQADSNHIQDVYYFSGDAFLERNGLLYKDISELERITDRLAAAQPLVARIADDPTLQTFTSVLTEAINELRSGRRLELESVLNGMHTTLDAQLAGKPRALSWQVLFSDEVQQTTYQELVMVQPKLDYTQLFAAEEPIAAIRAAAHDLGLGGDPAEQLRITGNVALSYDELNSAMRGALDAGLLAVVMVAVVLFVALRSAGAVLIVLLSLMLGLVLTAAFATVAVGHLNLISIAFAVLYIGLGVDYAIHFLLRYQEIRKNNQSIMDALYAASGDVGHALMVCAITTAIGFYAFIPTTYRGVAELGLISGTGMLISLMVTLTIVPALQRYLPIRPEKIFFSVRFLSRSLRLPSLPHKLVFIVTVFALLVSVIVLPQIRFDYNLLNLNDPAAESVQTFQELLAEVEDSPWHIILLAEDRRVMKDIVQRLSYLPEVDKVVTIFDLVPTKQEDKLMLINEMALTLGPITFPASIKKDGQSLLQQRETLEALRTTLDQFIAEQPDHSTSKPARALSASLTALLARLNVAASEKGEQESLLRAISSDLLSLLPASLERLQAAFEAQPFTQQELPASLKRHWQSQTGTYRMAVYPVEDINDNDALRRFVRAVQQVAPQATGAPVISLEAGEAVVDAFIYAFSLTFLGVVLALLILLRNMTNTLLVLVPLLLAALFTSAATILLDVPFNFANIIALPLLLGIGIDSSIHMVHRSRHALVANENLMNTSTVRAIFYSTLTTLAGFGSLIFSPHQGTASMGLLLVAGIILTLICVLIILPALLQSLDQRTAAHN</sequence>
<keyword evidence="3 6" id="KW-0812">Transmembrane</keyword>
<name>A0A1N6JDX5_9PROT</name>
<dbReference type="Proteomes" id="UP000185062">
    <property type="component" value="Unassembled WGS sequence"/>
</dbReference>
<dbReference type="SUPFAM" id="SSF82866">
    <property type="entry name" value="Multidrug efflux transporter AcrB transmembrane domain"/>
    <property type="match status" value="2"/>
</dbReference>
<dbReference type="eggNOG" id="COG0841">
    <property type="taxonomic scope" value="Bacteria"/>
</dbReference>
<keyword evidence="9" id="KW-1185">Reference proteome</keyword>
<feature type="transmembrane region" description="Helical" evidence="6">
    <location>
        <begin position="375"/>
        <end position="394"/>
    </location>
</feature>
<dbReference type="InterPro" id="IPR001036">
    <property type="entry name" value="Acrflvin-R"/>
</dbReference>
<evidence type="ECO:0000256" key="6">
    <source>
        <dbReference type="SAM" id="Phobius"/>
    </source>
</evidence>
<evidence type="ECO:0000256" key="2">
    <source>
        <dbReference type="ARBA" id="ARBA00022475"/>
    </source>
</evidence>
<dbReference type="GO" id="GO:0022857">
    <property type="term" value="F:transmembrane transporter activity"/>
    <property type="evidence" value="ECO:0007669"/>
    <property type="project" value="InterPro"/>
</dbReference>
<feature type="transmembrane region" description="Helical" evidence="6">
    <location>
        <begin position="457"/>
        <end position="476"/>
    </location>
</feature>
<accession>A0A1N6JDX5</accession>
<comment type="subcellular location">
    <subcellularLocation>
        <location evidence="1">Cell membrane</location>
        <topology evidence="1">Multi-pass membrane protein</topology>
    </subcellularLocation>
</comment>
<evidence type="ECO:0000313" key="9">
    <source>
        <dbReference type="Proteomes" id="UP000185062"/>
    </source>
</evidence>
<feature type="transmembrane region" description="Helical" evidence="6">
    <location>
        <begin position="277"/>
        <end position="297"/>
    </location>
</feature>
<dbReference type="GO" id="GO:0005886">
    <property type="term" value="C:plasma membrane"/>
    <property type="evidence" value="ECO:0007669"/>
    <property type="project" value="UniProtKB-SubCell"/>
</dbReference>
<proteinExistence type="predicted"/>
<dbReference type="STRING" id="44575.SAMN05216419_100477"/>
<feature type="domain" description="SSD" evidence="7">
    <location>
        <begin position="299"/>
        <end position="429"/>
    </location>
</feature>
<protein>
    <recommendedName>
        <fullName evidence="7">SSD domain-containing protein</fullName>
    </recommendedName>
</protein>
<feature type="transmembrane region" description="Helical" evidence="6">
    <location>
        <begin position="20"/>
        <end position="40"/>
    </location>
</feature>
<dbReference type="Gene3D" id="1.20.1640.10">
    <property type="entry name" value="Multidrug efflux transporter AcrB transmembrane domain"/>
    <property type="match status" value="2"/>
</dbReference>
<feature type="transmembrane region" description="Helical" evidence="6">
    <location>
        <begin position="729"/>
        <end position="749"/>
    </location>
</feature>
<keyword evidence="4 6" id="KW-1133">Transmembrane helix</keyword>
<evidence type="ECO:0000259" key="7">
    <source>
        <dbReference type="PROSITE" id="PS50156"/>
    </source>
</evidence>
<dbReference type="PROSITE" id="PS50156">
    <property type="entry name" value="SSD"/>
    <property type="match status" value="1"/>
</dbReference>
<keyword evidence="5 6" id="KW-0472">Membrane</keyword>
<feature type="transmembrane region" description="Helical" evidence="6">
    <location>
        <begin position="824"/>
        <end position="842"/>
    </location>
</feature>
<evidence type="ECO:0000256" key="3">
    <source>
        <dbReference type="ARBA" id="ARBA00022692"/>
    </source>
</evidence>
<feature type="transmembrane region" description="Helical" evidence="6">
    <location>
        <begin position="331"/>
        <end position="354"/>
    </location>
</feature>
<dbReference type="InterPro" id="IPR004869">
    <property type="entry name" value="MMPL_dom"/>
</dbReference>
<reference evidence="8 9" key="1">
    <citation type="submission" date="2016-12" db="EMBL/GenBank/DDBJ databases">
        <authorList>
            <person name="Song W.-J."/>
            <person name="Kurnit D.M."/>
        </authorList>
    </citation>
    <scope>NUCLEOTIDE SEQUENCE [LARGE SCALE GENOMIC DNA]</scope>
    <source>
        <strain evidence="8 9">ATCC 49181</strain>
    </source>
</reference>
<feature type="transmembrane region" description="Helical" evidence="6">
    <location>
        <begin position="848"/>
        <end position="873"/>
    </location>
</feature>
<gene>
    <name evidence="8" type="ORF">SAMN02743940_2517</name>
</gene>
<dbReference type="NCBIfam" id="TIGR03480">
    <property type="entry name" value="HpnN"/>
    <property type="match status" value="1"/>
</dbReference>
<dbReference type="InterPro" id="IPR017841">
    <property type="entry name" value="Hopanoid_biosynth_HpnN"/>
</dbReference>
<dbReference type="RefSeq" id="WP_028460816.1">
    <property type="nucleotide sequence ID" value="NZ_FSRO01000001.1"/>
</dbReference>
<organism evidence="8 9">
    <name type="scientific">Nitrosomonas cryotolerans ATCC 49181</name>
    <dbReference type="NCBI Taxonomy" id="1131553"/>
    <lineage>
        <taxon>Bacteria</taxon>
        <taxon>Pseudomonadati</taxon>
        <taxon>Pseudomonadota</taxon>
        <taxon>Betaproteobacteria</taxon>
        <taxon>Nitrosomonadales</taxon>
        <taxon>Nitrosomonadaceae</taxon>
        <taxon>Nitrosomonas</taxon>
    </lineage>
</organism>
<feature type="transmembrane region" description="Helical" evidence="6">
    <location>
        <begin position="406"/>
        <end position="426"/>
    </location>
</feature>
<dbReference type="PRINTS" id="PR00702">
    <property type="entry name" value="ACRIFLAVINRP"/>
</dbReference>
<feature type="transmembrane region" description="Helical" evidence="6">
    <location>
        <begin position="304"/>
        <end position="325"/>
    </location>
</feature>